<feature type="domain" description="DUF4440" evidence="2">
    <location>
        <begin position="44"/>
        <end position="153"/>
    </location>
</feature>
<sequence length="165" mass="17683">MTVRRTTLIGSFAAALLACSSMSAHTQDTGIAATDETQHTAAAILAVDQHWSIAEMTGDGAWLADMLMPDYRTVSNDGSAHDKQALLAGMAKHKPVTRAEATLKLAAYEKEHHIGSSVTIHGDMAVVSFYDTALGMLKGVTSADVFVYQDGHWHALYSQHTSVHS</sequence>
<dbReference type="InterPro" id="IPR032710">
    <property type="entry name" value="NTF2-like_dom_sf"/>
</dbReference>
<dbReference type="EMBL" id="BSOA01000014">
    <property type="protein sequence ID" value="GLQ88172.1"/>
    <property type="molecule type" value="Genomic_DNA"/>
</dbReference>
<dbReference type="SUPFAM" id="SSF54427">
    <property type="entry name" value="NTF2-like"/>
    <property type="match status" value="1"/>
</dbReference>
<keyword evidence="4" id="KW-1185">Reference proteome</keyword>
<name>A0ABQ5XB73_9GAMM</name>
<dbReference type="Pfam" id="PF14534">
    <property type="entry name" value="DUF4440"/>
    <property type="match status" value="1"/>
</dbReference>
<reference evidence="4" key="1">
    <citation type="journal article" date="2019" name="Int. J. Syst. Evol. Microbiol.">
        <title>The Global Catalogue of Microorganisms (GCM) 10K type strain sequencing project: providing services to taxonomists for standard genome sequencing and annotation.</title>
        <authorList>
            <consortium name="The Broad Institute Genomics Platform"/>
            <consortium name="The Broad Institute Genome Sequencing Center for Infectious Disease"/>
            <person name="Wu L."/>
            <person name="Ma J."/>
        </authorList>
    </citation>
    <scope>NUCLEOTIDE SEQUENCE [LARGE SCALE GENOMIC DNA]</scope>
    <source>
        <strain evidence="4">NBRC 111981</strain>
    </source>
</reference>
<proteinExistence type="predicted"/>
<feature type="chain" id="PRO_5045047357" description="DUF4440 domain-containing protein" evidence="1">
    <location>
        <begin position="27"/>
        <end position="165"/>
    </location>
</feature>
<gene>
    <name evidence="3" type="ORF">GCM10007898_17410</name>
</gene>
<dbReference type="RefSeq" id="WP_284331614.1">
    <property type="nucleotide sequence ID" value="NZ_BSOA01000014.1"/>
</dbReference>
<organism evidence="3 4">
    <name type="scientific">Dyella flagellata</name>
    <dbReference type="NCBI Taxonomy" id="1867833"/>
    <lineage>
        <taxon>Bacteria</taxon>
        <taxon>Pseudomonadati</taxon>
        <taxon>Pseudomonadota</taxon>
        <taxon>Gammaproteobacteria</taxon>
        <taxon>Lysobacterales</taxon>
        <taxon>Rhodanobacteraceae</taxon>
        <taxon>Dyella</taxon>
    </lineage>
</organism>
<comment type="caution">
    <text evidence="3">The sequence shown here is derived from an EMBL/GenBank/DDBJ whole genome shotgun (WGS) entry which is preliminary data.</text>
</comment>
<accession>A0ABQ5XB73</accession>
<evidence type="ECO:0000313" key="3">
    <source>
        <dbReference type="EMBL" id="GLQ88172.1"/>
    </source>
</evidence>
<dbReference type="InterPro" id="IPR027843">
    <property type="entry name" value="DUF4440"/>
</dbReference>
<keyword evidence="1" id="KW-0732">Signal</keyword>
<feature type="signal peptide" evidence="1">
    <location>
        <begin position="1"/>
        <end position="26"/>
    </location>
</feature>
<dbReference type="PROSITE" id="PS51257">
    <property type="entry name" value="PROKAR_LIPOPROTEIN"/>
    <property type="match status" value="1"/>
</dbReference>
<protein>
    <recommendedName>
        <fullName evidence="2">DUF4440 domain-containing protein</fullName>
    </recommendedName>
</protein>
<dbReference type="Gene3D" id="3.10.450.50">
    <property type="match status" value="1"/>
</dbReference>
<evidence type="ECO:0000256" key="1">
    <source>
        <dbReference type="SAM" id="SignalP"/>
    </source>
</evidence>
<evidence type="ECO:0000259" key="2">
    <source>
        <dbReference type="Pfam" id="PF14534"/>
    </source>
</evidence>
<dbReference type="Proteomes" id="UP001156627">
    <property type="component" value="Unassembled WGS sequence"/>
</dbReference>
<evidence type="ECO:0000313" key="4">
    <source>
        <dbReference type="Proteomes" id="UP001156627"/>
    </source>
</evidence>